<evidence type="ECO:0000256" key="10">
    <source>
        <dbReference type="SAM" id="MobiDB-lite"/>
    </source>
</evidence>
<evidence type="ECO:0000256" key="7">
    <source>
        <dbReference type="ARBA" id="ARBA00023157"/>
    </source>
</evidence>
<feature type="compositionally biased region" description="Polar residues" evidence="10">
    <location>
        <begin position="812"/>
        <end position="831"/>
    </location>
</feature>
<reference evidence="18" key="1">
    <citation type="submission" date="2017-02" db="UniProtKB">
        <authorList>
            <consortium name="WormBaseParasite"/>
        </authorList>
    </citation>
    <scope>IDENTIFICATION</scope>
</reference>
<evidence type="ECO:0000259" key="14">
    <source>
        <dbReference type="PROSITE" id="PS50261"/>
    </source>
</evidence>
<keyword evidence="8" id="KW-0675">Receptor</keyword>
<comment type="subcellular location">
    <subcellularLocation>
        <location evidence="1">Membrane</location>
        <topology evidence="1">Multi-pass membrane protein</topology>
    </subcellularLocation>
</comment>
<dbReference type="STRING" id="318479.A0A0N4UHR7"/>
<feature type="domain" description="GAIN-B" evidence="12">
    <location>
        <begin position="269"/>
        <end position="445"/>
    </location>
</feature>
<dbReference type="SMART" id="SM00008">
    <property type="entry name" value="HormR"/>
    <property type="match status" value="1"/>
</dbReference>
<dbReference type="Gene3D" id="4.10.1240.10">
    <property type="entry name" value="GPCR, family 2, extracellular hormone receptor domain"/>
    <property type="match status" value="1"/>
</dbReference>
<dbReference type="PANTHER" id="PTHR12011">
    <property type="entry name" value="ADHESION G-PROTEIN COUPLED RECEPTOR"/>
    <property type="match status" value="1"/>
</dbReference>
<dbReference type="GO" id="GO:0005886">
    <property type="term" value="C:plasma membrane"/>
    <property type="evidence" value="ECO:0007669"/>
    <property type="project" value="TreeGrafter"/>
</dbReference>
<evidence type="ECO:0000256" key="11">
    <source>
        <dbReference type="SAM" id="Phobius"/>
    </source>
</evidence>
<feature type="region of interest" description="Disordered" evidence="10">
    <location>
        <begin position="812"/>
        <end position="839"/>
    </location>
</feature>
<evidence type="ECO:0000313" key="15">
    <source>
        <dbReference type="EMBL" id="VDN59868.1"/>
    </source>
</evidence>
<dbReference type="InterPro" id="IPR017981">
    <property type="entry name" value="GPCR_2-like_7TM"/>
</dbReference>
<dbReference type="InterPro" id="IPR036445">
    <property type="entry name" value="GPCR_2_extracell_dom_sf"/>
</dbReference>
<keyword evidence="5" id="KW-0297">G-protein coupled receptor</keyword>
<dbReference type="CDD" id="cd15440">
    <property type="entry name" value="7tmB2_latrophilin-like_invertebrate"/>
    <property type="match status" value="1"/>
</dbReference>
<feature type="transmembrane region" description="Helical" evidence="11">
    <location>
        <begin position="475"/>
        <end position="497"/>
    </location>
</feature>
<protein>
    <submittedName>
        <fullName evidence="18">G_PROTEIN_RECEP_F2_4 domain-containing protein</fullName>
    </submittedName>
</protein>
<dbReference type="Proteomes" id="UP000038040">
    <property type="component" value="Unplaced"/>
</dbReference>
<evidence type="ECO:0000256" key="8">
    <source>
        <dbReference type="ARBA" id="ARBA00023170"/>
    </source>
</evidence>
<keyword evidence="17" id="KW-1185">Reference proteome</keyword>
<reference evidence="15 17" key="2">
    <citation type="submission" date="2018-11" db="EMBL/GenBank/DDBJ databases">
        <authorList>
            <consortium name="Pathogen Informatics"/>
        </authorList>
    </citation>
    <scope>NUCLEOTIDE SEQUENCE [LARGE SCALE GENOMIC DNA]</scope>
</reference>
<dbReference type="InterPro" id="IPR057244">
    <property type="entry name" value="GAIN_B"/>
</dbReference>
<evidence type="ECO:0000256" key="3">
    <source>
        <dbReference type="ARBA" id="ARBA00022729"/>
    </source>
</evidence>
<organism evidence="16 18">
    <name type="scientific">Dracunculus medinensis</name>
    <name type="common">Guinea worm</name>
    <dbReference type="NCBI Taxonomy" id="318479"/>
    <lineage>
        <taxon>Eukaryota</taxon>
        <taxon>Metazoa</taxon>
        <taxon>Ecdysozoa</taxon>
        <taxon>Nematoda</taxon>
        <taxon>Chromadorea</taxon>
        <taxon>Rhabditida</taxon>
        <taxon>Spirurina</taxon>
        <taxon>Dracunculoidea</taxon>
        <taxon>Dracunculidae</taxon>
        <taxon>Dracunculus</taxon>
    </lineage>
</organism>
<keyword evidence="9" id="KW-0807">Transducer</keyword>
<dbReference type="PANTHER" id="PTHR12011:SF467">
    <property type="entry name" value="LATROPHILIN-LIKE PROTEIN 1"/>
    <property type="match status" value="1"/>
</dbReference>
<evidence type="ECO:0000259" key="12">
    <source>
        <dbReference type="PROSITE" id="PS50221"/>
    </source>
</evidence>
<dbReference type="OrthoDB" id="1100386at2759"/>
<evidence type="ECO:0000256" key="1">
    <source>
        <dbReference type="ARBA" id="ARBA00004141"/>
    </source>
</evidence>
<dbReference type="GO" id="GO:0007166">
    <property type="term" value="P:cell surface receptor signaling pathway"/>
    <property type="evidence" value="ECO:0007669"/>
    <property type="project" value="InterPro"/>
</dbReference>
<feature type="transmembrane region" description="Helical" evidence="11">
    <location>
        <begin position="558"/>
        <end position="585"/>
    </location>
</feature>
<dbReference type="InterPro" id="IPR000832">
    <property type="entry name" value="GPCR_2_secretin-like"/>
</dbReference>
<evidence type="ECO:0000259" key="13">
    <source>
        <dbReference type="PROSITE" id="PS50227"/>
    </source>
</evidence>
<feature type="transmembrane region" description="Helical" evidence="11">
    <location>
        <begin position="452"/>
        <end position="469"/>
    </location>
</feature>
<evidence type="ECO:0000256" key="4">
    <source>
        <dbReference type="ARBA" id="ARBA00022989"/>
    </source>
</evidence>
<evidence type="ECO:0000313" key="16">
    <source>
        <dbReference type="Proteomes" id="UP000038040"/>
    </source>
</evidence>
<proteinExistence type="predicted"/>
<dbReference type="PROSITE" id="PS50221">
    <property type="entry name" value="GAIN_B"/>
    <property type="match status" value="1"/>
</dbReference>
<feature type="domain" description="G-protein coupled receptors family 2 profile 2" evidence="14">
    <location>
        <begin position="415"/>
        <end position="659"/>
    </location>
</feature>
<evidence type="ECO:0000256" key="9">
    <source>
        <dbReference type="ARBA" id="ARBA00023224"/>
    </source>
</evidence>
<dbReference type="Gene3D" id="2.60.120.740">
    <property type="match status" value="1"/>
</dbReference>
<dbReference type="EMBL" id="UYYG01001193">
    <property type="protein sequence ID" value="VDN59868.1"/>
    <property type="molecule type" value="Genomic_DNA"/>
</dbReference>
<dbReference type="Pfam" id="PF00002">
    <property type="entry name" value="7tm_2"/>
    <property type="match status" value="1"/>
</dbReference>
<feature type="domain" description="G-protein coupled receptors family 2 profile 1" evidence="13">
    <location>
        <begin position="92"/>
        <end position="147"/>
    </location>
</feature>
<dbReference type="InterPro" id="IPR001879">
    <property type="entry name" value="GPCR_2_extracellular_dom"/>
</dbReference>
<dbReference type="GO" id="GO:0004930">
    <property type="term" value="F:G protein-coupled receptor activity"/>
    <property type="evidence" value="ECO:0007669"/>
    <property type="project" value="UniProtKB-KW"/>
</dbReference>
<dbReference type="WBParaSite" id="DME_0000711101-mRNA-1">
    <property type="protein sequence ID" value="DME_0000711101-mRNA-1"/>
    <property type="gene ID" value="DME_0000711101"/>
</dbReference>
<name>A0A0N4UHR7_DRAME</name>
<dbReference type="Gene3D" id="1.20.1070.10">
    <property type="entry name" value="Rhodopsin 7-helix transmembrane proteins"/>
    <property type="match status" value="1"/>
</dbReference>
<evidence type="ECO:0000313" key="18">
    <source>
        <dbReference type="WBParaSite" id="DME_0000711101-mRNA-1"/>
    </source>
</evidence>
<gene>
    <name evidence="15" type="ORF">DME_LOCUS9841</name>
</gene>
<keyword evidence="2 11" id="KW-0812">Transmembrane</keyword>
<dbReference type="CDD" id="cd22823">
    <property type="entry name" value="Gal_Rha_Lectin"/>
    <property type="match status" value="1"/>
</dbReference>
<evidence type="ECO:0000256" key="6">
    <source>
        <dbReference type="ARBA" id="ARBA00023136"/>
    </source>
</evidence>
<evidence type="ECO:0000256" key="5">
    <source>
        <dbReference type="ARBA" id="ARBA00023040"/>
    </source>
</evidence>
<dbReference type="Pfam" id="PF02793">
    <property type="entry name" value="HRM"/>
    <property type="match status" value="1"/>
</dbReference>
<feature type="transmembrane region" description="Helical" evidence="11">
    <location>
        <begin position="518"/>
        <end position="538"/>
    </location>
</feature>
<dbReference type="PRINTS" id="PR00249">
    <property type="entry name" value="GPCRSECRETIN"/>
</dbReference>
<dbReference type="PROSITE" id="PS50261">
    <property type="entry name" value="G_PROTEIN_RECEP_F2_4"/>
    <property type="match status" value="1"/>
</dbReference>
<dbReference type="SUPFAM" id="SSF111418">
    <property type="entry name" value="Hormone receptor domain"/>
    <property type="match status" value="1"/>
</dbReference>
<feature type="transmembrane region" description="Helical" evidence="11">
    <location>
        <begin position="635"/>
        <end position="658"/>
    </location>
</feature>
<feature type="transmembrane region" description="Helical" evidence="11">
    <location>
        <begin position="417"/>
        <end position="440"/>
    </location>
</feature>
<dbReference type="InterPro" id="IPR043159">
    <property type="entry name" value="Lectin_gal-bd_sf"/>
</dbReference>
<sequence>MFSLLLLCRCNGKQLCSFVVNNSYFGDHCPKTSKYLDAEYECITTSTTTTTTVTISTINTTIESKQTASSMEINTIISVNEDDETKMLKQGCPSIKNRDFNWPWTESNSIARMPCPNGAKGHAEWLCDKNGQWNKNGVDMSRCESFWSKNLQEEAYRTDDPIEKLETLHEIQQMTRKEILLAGDLIALSKAIVYSIPSHIQPENSEVFAEIIVEIVNNMGRETQSQAWSDLNFIQRREVADSLIESINHVASAVMSNIAPGTTRTVIKPSVELEISNVKIYDYIMFPSMSLYKNTYDTIDIPKEALSLRFSPQDYAKVLYASYTSIGAYMEPEPYSRFNGDIIKRHLASKILSASILDSANRIRSIHHLQKPVIITFNTMHTKNLSSPTCVWWNRLQLSWSTDGCQLEFEHGIVLTFITYAGCTLSIICLALSLLAFNCFGNGDERIFVHKNLSFSLLVAEIIFLLGIWQTDNNFHCGIIAAMLHFFFLAAFCWMFLEGIELYYMLVEVFQSNNSRKSCFFLFGYGCPALIVGISAWIDPDSYGTERYCWLRSDNYFILTFIAPVAIILFCNCIFILMTFCIVCNHSNIGYTPCKQSNNNIKNIRNWLKGAIALIALLGLTWTFGLLWLDQQSIAMAYLFTILNSLQGLFIFLFHVAFNDLMRNDYRKWSQRYSWLPSCAREELSSRISSPPYIASRQLKEISSGSSTGSEILYPSSTEKYPQRMAGIIEQRYNPVSTLLTRQRFPIYGVYDYATIVYGEQYPRPNSSTLFEHNKSSIFAPTEALYRPPPNFPPPPPPPAPSVTDNNFLNRPHSSTMTKLSNDSAFSDGSSNINNNNNTDMNNVGPSGMLLRMDLSKNPPVFVQGIIEN</sequence>
<dbReference type="FunFam" id="1.20.1070.10:FF:000200">
    <property type="entry name" value="Adhesion G protein-coupled receptor L3"/>
    <property type="match status" value="1"/>
</dbReference>
<keyword evidence="6 11" id="KW-0472">Membrane</keyword>
<dbReference type="InterPro" id="IPR048072">
    <property type="entry name" value="7tmB2_latrophilin-like"/>
</dbReference>
<keyword evidence="7" id="KW-1015">Disulfide bond</keyword>
<dbReference type="PROSITE" id="PS50227">
    <property type="entry name" value="G_PROTEIN_RECEP_F2_3"/>
    <property type="match status" value="1"/>
</dbReference>
<evidence type="ECO:0000256" key="2">
    <source>
        <dbReference type="ARBA" id="ARBA00022692"/>
    </source>
</evidence>
<keyword evidence="4 11" id="KW-1133">Transmembrane helix</keyword>
<dbReference type="Proteomes" id="UP000274756">
    <property type="component" value="Unassembled WGS sequence"/>
</dbReference>
<accession>A0A0N4UHR7</accession>
<keyword evidence="3" id="KW-0732">Signal</keyword>
<evidence type="ECO:0000313" key="17">
    <source>
        <dbReference type="Proteomes" id="UP000274756"/>
    </source>
</evidence>
<dbReference type="AlphaFoldDB" id="A0A0N4UHR7"/>
<feature type="transmembrane region" description="Helical" evidence="11">
    <location>
        <begin position="606"/>
        <end position="629"/>
    </location>
</feature>